<name>A0A0G4ICF8_9ALVE</name>
<reference evidence="1" key="1">
    <citation type="submission" date="2014-11" db="EMBL/GenBank/DDBJ databases">
        <authorList>
            <person name="Otto D Thomas"/>
            <person name="Naeem Raeece"/>
        </authorList>
    </citation>
    <scope>NUCLEOTIDE SEQUENCE</scope>
</reference>
<accession>A0A0G4ICF8</accession>
<proteinExistence type="predicted"/>
<dbReference type="EMBL" id="CDMZ01005827">
    <property type="protein sequence ID" value="CEM54892.1"/>
    <property type="molecule type" value="Genomic_DNA"/>
</dbReference>
<organism evidence="1">
    <name type="scientific">Chromera velia CCMP2878</name>
    <dbReference type="NCBI Taxonomy" id="1169474"/>
    <lineage>
        <taxon>Eukaryota</taxon>
        <taxon>Sar</taxon>
        <taxon>Alveolata</taxon>
        <taxon>Colpodellida</taxon>
        <taxon>Chromeraceae</taxon>
        <taxon>Chromera</taxon>
    </lineage>
</organism>
<evidence type="ECO:0000313" key="1">
    <source>
        <dbReference type="EMBL" id="CEM54892.1"/>
    </source>
</evidence>
<dbReference type="VEuPathDB" id="CryptoDB:Cvel_13137"/>
<sequence length="148" mass="16532">MATQSGVETSASLAASEHPLLLDGKLPRACKVKEPSVFAGDRHEVFDWIEDMKEYCLGTGVPKSRWLFVLKSYLSKTLKKITADHCRDALEELHYLKGQGMEKFGDTFLDLAEEIKDTTPAHLIHTFKKAIPDAICLELNKKAPSTLD</sequence>
<gene>
    <name evidence="1" type="ORF">Cvel_13137</name>
</gene>
<dbReference type="AlphaFoldDB" id="A0A0G4ICF8"/>
<dbReference type="PhylomeDB" id="A0A0G4ICF8"/>
<protein>
    <recommendedName>
        <fullName evidence="2">Retrotransposon gag domain-containing protein</fullName>
    </recommendedName>
</protein>
<evidence type="ECO:0008006" key="2">
    <source>
        <dbReference type="Google" id="ProtNLM"/>
    </source>
</evidence>